<evidence type="ECO:0000313" key="2">
    <source>
        <dbReference type="Proteomes" id="UP000219612"/>
    </source>
</evidence>
<proteinExistence type="predicted"/>
<dbReference type="AlphaFoldDB" id="A0A285IPJ6"/>
<organism evidence="1 2">
    <name type="scientific">Paractinoplanes atraurantiacus</name>
    <dbReference type="NCBI Taxonomy" id="1036182"/>
    <lineage>
        <taxon>Bacteria</taxon>
        <taxon>Bacillati</taxon>
        <taxon>Actinomycetota</taxon>
        <taxon>Actinomycetes</taxon>
        <taxon>Micromonosporales</taxon>
        <taxon>Micromonosporaceae</taxon>
        <taxon>Paractinoplanes</taxon>
    </lineage>
</organism>
<protein>
    <submittedName>
        <fullName evidence="1">Uncharacterized protein</fullName>
    </submittedName>
</protein>
<reference evidence="1 2" key="1">
    <citation type="submission" date="2017-09" db="EMBL/GenBank/DDBJ databases">
        <authorList>
            <person name="Ehlers B."/>
            <person name="Leendertz F.H."/>
        </authorList>
    </citation>
    <scope>NUCLEOTIDE SEQUENCE [LARGE SCALE GENOMIC DNA]</scope>
    <source>
        <strain evidence="1 2">CGMCC 4.6857</strain>
    </source>
</reference>
<keyword evidence="2" id="KW-1185">Reference proteome</keyword>
<accession>A0A285IPJ6</accession>
<evidence type="ECO:0000313" key="1">
    <source>
        <dbReference type="EMBL" id="SNY49874.1"/>
    </source>
</evidence>
<dbReference type="EMBL" id="OBDY01000010">
    <property type="protein sequence ID" value="SNY49874.1"/>
    <property type="molecule type" value="Genomic_DNA"/>
</dbReference>
<gene>
    <name evidence="1" type="ORF">SAMN05421748_110156</name>
</gene>
<dbReference type="Proteomes" id="UP000219612">
    <property type="component" value="Unassembled WGS sequence"/>
</dbReference>
<name>A0A285IPJ6_9ACTN</name>
<sequence length="578" mass="60433">MLWTYAEPNADGSYRRIGGGTYDAATDTYSQGAFNSDDIARAAVVYVRHWKQTGSAASKAAAHELLRGLTYMQTLSSGNFVLWMQPDGTLNPSAEPRELPDPSDSGPSYWLARAVWALGEGYAAFKDPFLRERLDLAIGALQRQVLRLYGRWQLIDGKRVPAWLIVDGADATAEAMLGLCHAPGERARRMLRQFAEGVAAMGAGGARSWPFGAVLPWALSLSDWHAWASQMPAALARAAKVLGDADLVKPAVTDSAVFTPWLLTSGGPDNGRLPTRIDRNQIAYGVDSRLQSLLAVAETTGRPGFRRLAGIVAAWYFGANAAGVPAYDPATGRTVDGIAGDGTVNRNAGAESTIHGLLSMLALDAHPDVAGLAAQGHIVERVGSTTVEAELATLSGGATVVTPSSPWTGESQYSNGSYVRLPAGASLRWRLPAMSQPQLVLPIADLRPGSEAVTRWSTGGVLRHGRIGAQGASPAPGALLPVAVGELPPGRTELTATASGGDAALVDAVMLEPLVSRYVIGGGGQTTTLLRSAAVAPKTVTVAGVAEVYDSTGVLRSRTTGPRAVVLPGGFTVVRTGS</sequence>